<dbReference type="Proteomes" id="UP001623349">
    <property type="component" value="Unassembled WGS sequence"/>
</dbReference>
<dbReference type="InterPro" id="IPR051136">
    <property type="entry name" value="Intracellular_Lectin-GPT"/>
</dbReference>
<feature type="transmembrane region" description="Helical" evidence="1">
    <location>
        <begin position="274"/>
        <end position="293"/>
    </location>
</feature>
<dbReference type="EMBL" id="BAAFST010000009">
    <property type="protein sequence ID" value="GAB1294274.1"/>
    <property type="molecule type" value="Genomic_DNA"/>
</dbReference>
<dbReference type="Gene3D" id="2.60.120.200">
    <property type="match status" value="1"/>
</dbReference>
<proteinExistence type="predicted"/>
<gene>
    <name evidence="2" type="ORF">APTSU1_000950700</name>
</gene>
<organism evidence="2 3">
    <name type="scientific">Apodemus speciosus</name>
    <name type="common">Large Japanese field mouse</name>
    <dbReference type="NCBI Taxonomy" id="105296"/>
    <lineage>
        <taxon>Eukaryota</taxon>
        <taxon>Metazoa</taxon>
        <taxon>Chordata</taxon>
        <taxon>Craniata</taxon>
        <taxon>Vertebrata</taxon>
        <taxon>Euteleostomi</taxon>
        <taxon>Mammalia</taxon>
        <taxon>Eutheria</taxon>
        <taxon>Euarchontoglires</taxon>
        <taxon>Glires</taxon>
        <taxon>Rodentia</taxon>
        <taxon>Myomorpha</taxon>
        <taxon>Muroidea</taxon>
        <taxon>Muridae</taxon>
        <taxon>Murinae</taxon>
        <taxon>Apodemus</taxon>
    </lineage>
</organism>
<evidence type="ECO:0000313" key="2">
    <source>
        <dbReference type="EMBL" id="GAB1294274.1"/>
    </source>
</evidence>
<protein>
    <submittedName>
        <fullName evidence="2">Protein ERGIC-53-like</fullName>
    </submittedName>
</protein>
<accession>A0ABQ0F4R9</accession>
<keyword evidence="3" id="KW-1185">Reference proteome</keyword>
<keyword evidence="1" id="KW-1133">Transmembrane helix</keyword>
<dbReference type="PANTHER" id="PTHR12223">
    <property type="entry name" value="VESICULAR MANNOSE-BINDING LECTIN"/>
    <property type="match status" value="1"/>
</dbReference>
<evidence type="ECO:0000256" key="1">
    <source>
        <dbReference type="SAM" id="Phobius"/>
    </source>
</evidence>
<comment type="caution">
    <text evidence="2">The sequence shown here is derived from an EMBL/GenBank/DDBJ whole genome shotgun (WGS) entry which is preliminary data.</text>
</comment>
<dbReference type="SUPFAM" id="SSF49899">
    <property type="entry name" value="Concanavalin A-like lectins/glucanases"/>
    <property type="match status" value="1"/>
</dbReference>
<dbReference type="PANTHER" id="PTHR12223:SF31">
    <property type="entry name" value="PROTEIN ERGIC-53-LIKE"/>
    <property type="match status" value="1"/>
</dbReference>
<evidence type="ECO:0000313" key="3">
    <source>
        <dbReference type="Proteomes" id="UP001623349"/>
    </source>
</evidence>
<dbReference type="InterPro" id="IPR013320">
    <property type="entry name" value="ConA-like_dom_sf"/>
</dbReference>
<name>A0ABQ0F4R9_APOSI</name>
<sequence length="336" mass="38356">MGQPFGPMWPGCIPIVHRDGGTRELGSCHRDFRNRPYPFRARITYWRQRLRVSLSGGLTPNDPEEVLRRCGTPDFSPWRLLWGLSSHQHLSRDVPQPFLEKEQFHLARKLEELKAKLALGTREDSLPPLNSKAREEGESFFNLEDTLGRQSQILQALQALSRQMDHAERQWKQQLASTLQVRPEGGWNAAKVSTLLYGQRNLIQALQEMRETAAQMASRAQVFYLPVGTKHHFFDLDQILSLLQKDLRDLVKKTTKSPRPSGWLPGSSTCLRTSIFLVFLLIQAVGFFCYVSFRQELDKRLQECLSTGSLALEPALSIPRTIGLLRRQPVSPSMQA</sequence>
<reference evidence="2 3" key="1">
    <citation type="submission" date="2024-08" db="EMBL/GenBank/DDBJ databases">
        <title>The draft genome of Apodemus speciosus.</title>
        <authorList>
            <person name="Nabeshima K."/>
            <person name="Suzuki S."/>
            <person name="Onuma M."/>
        </authorList>
    </citation>
    <scope>NUCLEOTIDE SEQUENCE [LARGE SCALE GENOMIC DNA]</scope>
    <source>
        <strain evidence="2">IB14-021</strain>
    </source>
</reference>
<keyword evidence="1" id="KW-0472">Membrane</keyword>
<keyword evidence="1" id="KW-0812">Transmembrane</keyword>